<dbReference type="Pfam" id="PF01580">
    <property type="entry name" value="FtsK_SpoIIIE"/>
    <property type="match status" value="1"/>
</dbReference>
<keyword evidence="3" id="KW-1133">Transmembrane helix</keyword>
<feature type="region of interest" description="Disordered" evidence="2">
    <location>
        <begin position="479"/>
        <end position="503"/>
    </location>
</feature>
<dbReference type="Gene3D" id="3.40.50.300">
    <property type="entry name" value="P-loop containing nucleotide triphosphate hydrolases"/>
    <property type="match status" value="1"/>
</dbReference>
<gene>
    <name evidence="5" type="ORF">GCM10022236_36910</name>
</gene>
<dbReference type="InterPro" id="IPR002543">
    <property type="entry name" value="FtsK_dom"/>
</dbReference>
<comment type="caution">
    <text evidence="5">The sequence shown here is derived from an EMBL/GenBank/DDBJ whole genome shotgun (WGS) entry which is preliminary data.</text>
</comment>
<dbReference type="InterPro" id="IPR027417">
    <property type="entry name" value="P-loop_NTPase"/>
</dbReference>
<accession>A0ABP7AFD1</accession>
<feature type="binding site" evidence="1">
    <location>
        <begin position="248"/>
        <end position="255"/>
    </location>
    <ligand>
        <name>ATP</name>
        <dbReference type="ChEBI" id="CHEBI:30616"/>
    </ligand>
</feature>
<dbReference type="PROSITE" id="PS50901">
    <property type="entry name" value="FTSK"/>
    <property type="match status" value="1"/>
</dbReference>
<reference evidence="6" key="1">
    <citation type="journal article" date="2019" name="Int. J. Syst. Evol. Microbiol.">
        <title>The Global Catalogue of Microorganisms (GCM) 10K type strain sequencing project: providing services to taxonomists for standard genome sequencing and annotation.</title>
        <authorList>
            <consortium name="The Broad Institute Genomics Platform"/>
            <consortium name="The Broad Institute Genome Sequencing Center for Infectious Disease"/>
            <person name="Wu L."/>
            <person name="Ma J."/>
        </authorList>
    </citation>
    <scope>NUCLEOTIDE SEQUENCE [LARGE SCALE GENOMIC DNA]</scope>
    <source>
        <strain evidence="6">JCM 16929</strain>
    </source>
</reference>
<proteinExistence type="predicted"/>
<keyword evidence="3" id="KW-0472">Membrane</keyword>
<dbReference type="EMBL" id="BAABAB010000027">
    <property type="protein sequence ID" value="GAA3630979.1"/>
    <property type="molecule type" value="Genomic_DNA"/>
</dbReference>
<dbReference type="RefSeq" id="WP_344807295.1">
    <property type="nucleotide sequence ID" value="NZ_BAABAB010000027.1"/>
</dbReference>
<evidence type="ECO:0000256" key="2">
    <source>
        <dbReference type="SAM" id="MobiDB-lite"/>
    </source>
</evidence>
<evidence type="ECO:0000313" key="6">
    <source>
        <dbReference type="Proteomes" id="UP001501490"/>
    </source>
</evidence>
<keyword evidence="6" id="KW-1185">Reference proteome</keyword>
<feature type="domain" description="FtsK" evidence="4">
    <location>
        <begin position="231"/>
        <end position="412"/>
    </location>
</feature>
<keyword evidence="1" id="KW-0067">ATP-binding</keyword>
<evidence type="ECO:0000259" key="4">
    <source>
        <dbReference type="PROSITE" id="PS50901"/>
    </source>
</evidence>
<protein>
    <submittedName>
        <fullName evidence="5">FtsK/SpoIIIE domain-containing protein</fullName>
    </submittedName>
</protein>
<evidence type="ECO:0000256" key="3">
    <source>
        <dbReference type="SAM" id="Phobius"/>
    </source>
</evidence>
<sequence>MTSLPWVRQAGRVLALVGREVGWWVGGTGRLWWRYKLRTSLHGAATAVAWWQDQLVLIAALVIPVVALATWARGWPASYRGRLADPLARYRFARWLRREWPLLMESVGLARRVPATGHLRRGDRRRDGTEVEDGPVVESPSLDRVRWTRGQLMAWPRLLTGQTVDDVELAADRLRVAVGARRCRILPNPEVTGCSIVWSFSDPLAAPFDATVPAEDAPLGPVGWVPLGWTEDGQVWRLSITMSTLVAGSSDSGKASVTWGLLFALGPQNRAGVVQLHGIDLKGGMELSMGRPLFTRYAQTVDHAVAMLEDDARNLQARAERLAGRTRQHVQSVDEPSVVIVIDELAALIAYTTDRDLTRRAEAALSIILSQGRAVGYRVFAFLQDPRKETVKMRHLLTQVIGLRLRDREEVTMVFGDGALRHGALCHKIPHTTRGVGYVLGEDNHPIRVRAGFVSDDMIKTAAARFPAPRQIPIIIPAEPETPARRPSTRARAAARTSVGGEP</sequence>
<dbReference type="Proteomes" id="UP001501490">
    <property type="component" value="Unassembled WGS sequence"/>
</dbReference>
<keyword evidence="1" id="KW-0547">Nucleotide-binding</keyword>
<evidence type="ECO:0000313" key="5">
    <source>
        <dbReference type="EMBL" id="GAA3630979.1"/>
    </source>
</evidence>
<feature type="compositionally biased region" description="Low complexity" evidence="2">
    <location>
        <begin position="490"/>
        <end position="503"/>
    </location>
</feature>
<evidence type="ECO:0000256" key="1">
    <source>
        <dbReference type="PROSITE-ProRule" id="PRU00289"/>
    </source>
</evidence>
<organism evidence="5 6">
    <name type="scientific">Microlunatus ginsengisoli</name>
    <dbReference type="NCBI Taxonomy" id="363863"/>
    <lineage>
        <taxon>Bacteria</taxon>
        <taxon>Bacillati</taxon>
        <taxon>Actinomycetota</taxon>
        <taxon>Actinomycetes</taxon>
        <taxon>Propionibacteriales</taxon>
        <taxon>Propionibacteriaceae</taxon>
        <taxon>Microlunatus</taxon>
    </lineage>
</organism>
<feature type="transmembrane region" description="Helical" evidence="3">
    <location>
        <begin position="55"/>
        <end position="72"/>
    </location>
</feature>
<name>A0ABP7AFD1_9ACTN</name>
<keyword evidence="3" id="KW-0812">Transmembrane</keyword>